<name>A0AAD3S0Y8_NEPGR</name>
<comment type="caution">
    <text evidence="1">The sequence shown here is derived from an EMBL/GenBank/DDBJ whole genome shotgun (WGS) entry which is preliminary data.</text>
</comment>
<evidence type="ECO:0000313" key="2">
    <source>
        <dbReference type="Proteomes" id="UP001279734"/>
    </source>
</evidence>
<dbReference type="EMBL" id="BSYO01000003">
    <property type="protein sequence ID" value="GMH02211.1"/>
    <property type="molecule type" value="Genomic_DNA"/>
</dbReference>
<evidence type="ECO:0000313" key="1">
    <source>
        <dbReference type="EMBL" id="GMH02211.1"/>
    </source>
</evidence>
<proteinExistence type="predicted"/>
<reference evidence="1" key="1">
    <citation type="submission" date="2023-05" db="EMBL/GenBank/DDBJ databases">
        <title>Nepenthes gracilis genome sequencing.</title>
        <authorList>
            <person name="Fukushima K."/>
        </authorList>
    </citation>
    <scope>NUCLEOTIDE SEQUENCE</scope>
    <source>
        <strain evidence="1">SING2019-196</strain>
    </source>
</reference>
<accession>A0AAD3S0Y8</accession>
<sequence length="219" mass="23630">MSCLDASKEKKVTICDGLVERSSSGNMMIPHPPLCEAISAIEEPCHCPCAGDVLVPSGGEVPTQVVPAEEGSWGQTMPRLPEGQSSQVPIVREDDLLDSGIENHLIDTGHDSGIESVQTPNCPSLAHADQNSLASARLMAPSDACGHSGDPIPSFTIWWKRVGCKVDWFLCVVLDCIPNAMWNDADFCTEKLLWEICLLWMNPGSIHVVVGSWIPLDGL</sequence>
<dbReference type="Proteomes" id="UP001279734">
    <property type="component" value="Unassembled WGS sequence"/>
</dbReference>
<dbReference type="AlphaFoldDB" id="A0AAD3S0Y8"/>
<gene>
    <name evidence="1" type="ORF">Nepgr_004050</name>
</gene>
<keyword evidence="2" id="KW-1185">Reference proteome</keyword>
<protein>
    <submittedName>
        <fullName evidence="1">Uncharacterized protein</fullName>
    </submittedName>
</protein>
<organism evidence="1 2">
    <name type="scientific">Nepenthes gracilis</name>
    <name type="common">Slender pitcher plant</name>
    <dbReference type="NCBI Taxonomy" id="150966"/>
    <lineage>
        <taxon>Eukaryota</taxon>
        <taxon>Viridiplantae</taxon>
        <taxon>Streptophyta</taxon>
        <taxon>Embryophyta</taxon>
        <taxon>Tracheophyta</taxon>
        <taxon>Spermatophyta</taxon>
        <taxon>Magnoliopsida</taxon>
        <taxon>eudicotyledons</taxon>
        <taxon>Gunneridae</taxon>
        <taxon>Pentapetalae</taxon>
        <taxon>Caryophyllales</taxon>
        <taxon>Nepenthaceae</taxon>
        <taxon>Nepenthes</taxon>
    </lineage>
</organism>